<keyword evidence="5" id="KW-0406">Ion transport</keyword>
<evidence type="ECO:0000256" key="3">
    <source>
        <dbReference type="ARBA" id="ARBA00022692"/>
    </source>
</evidence>
<dbReference type="Pfam" id="PF00999">
    <property type="entry name" value="Na_H_Exchanger"/>
    <property type="match status" value="1"/>
</dbReference>
<evidence type="ECO:0000256" key="7">
    <source>
        <dbReference type="SAM" id="MobiDB-lite"/>
    </source>
</evidence>
<keyword evidence="4 8" id="KW-1133">Transmembrane helix</keyword>
<dbReference type="Proteomes" id="UP001601288">
    <property type="component" value="Unassembled WGS sequence"/>
</dbReference>
<dbReference type="InterPro" id="IPR006153">
    <property type="entry name" value="Cation/H_exchanger_TM"/>
</dbReference>
<feature type="transmembrane region" description="Helical" evidence="8">
    <location>
        <begin position="350"/>
        <end position="373"/>
    </location>
</feature>
<evidence type="ECO:0000256" key="1">
    <source>
        <dbReference type="ARBA" id="ARBA00004141"/>
    </source>
</evidence>
<feature type="transmembrane region" description="Helical" evidence="8">
    <location>
        <begin position="196"/>
        <end position="216"/>
    </location>
</feature>
<keyword evidence="2" id="KW-0813">Transport</keyword>
<evidence type="ECO:0000256" key="6">
    <source>
        <dbReference type="ARBA" id="ARBA00023136"/>
    </source>
</evidence>
<evidence type="ECO:0000256" key="4">
    <source>
        <dbReference type="ARBA" id="ARBA00022989"/>
    </source>
</evidence>
<comment type="caution">
    <text evidence="10">The sequence shown here is derived from an EMBL/GenBank/DDBJ whole genome shotgun (WGS) entry which is preliminary data.</text>
</comment>
<feature type="domain" description="Cation/H+ exchanger transmembrane" evidence="9">
    <location>
        <begin position="18"/>
        <end position="399"/>
    </location>
</feature>
<evidence type="ECO:0000313" key="11">
    <source>
        <dbReference type="Proteomes" id="UP001601288"/>
    </source>
</evidence>
<evidence type="ECO:0000256" key="2">
    <source>
        <dbReference type="ARBA" id="ARBA00022448"/>
    </source>
</evidence>
<evidence type="ECO:0000256" key="8">
    <source>
        <dbReference type="SAM" id="Phobius"/>
    </source>
</evidence>
<evidence type="ECO:0000313" key="10">
    <source>
        <dbReference type="EMBL" id="MFE9223066.1"/>
    </source>
</evidence>
<dbReference type="RefSeq" id="WP_358283421.1">
    <property type="nucleotide sequence ID" value="NZ_JBEYGJ010000016.1"/>
</dbReference>
<keyword evidence="11" id="KW-1185">Reference proteome</keyword>
<dbReference type="Gene3D" id="1.20.1530.20">
    <property type="match status" value="1"/>
</dbReference>
<reference evidence="10 11" key="1">
    <citation type="submission" date="2024-10" db="EMBL/GenBank/DDBJ databases">
        <title>The Natural Products Discovery Center: Release of the First 8490 Sequenced Strains for Exploring Actinobacteria Biosynthetic Diversity.</title>
        <authorList>
            <person name="Kalkreuter E."/>
            <person name="Kautsar S.A."/>
            <person name="Yang D."/>
            <person name="Bader C.D."/>
            <person name="Teijaro C.N."/>
            <person name="Fluegel L."/>
            <person name="Davis C.M."/>
            <person name="Simpson J.R."/>
            <person name="Lauterbach L."/>
            <person name="Steele A.D."/>
            <person name="Gui C."/>
            <person name="Meng S."/>
            <person name="Li G."/>
            <person name="Viehrig K."/>
            <person name="Ye F."/>
            <person name="Su P."/>
            <person name="Kiefer A.F."/>
            <person name="Nichols A."/>
            <person name="Cepeda A.J."/>
            <person name="Yan W."/>
            <person name="Fan B."/>
            <person name="Jiang Y."/>
            <person name="Adhikari A."/>
            <person name="Zheng C.-J."/>
            <person name="Schuster L."/>
            <person name="Cowan T.M."/>
            <person name="Smanski M.J."/>
            <person name="Chevrette M.G."/>
            <person name="De Carvalho L.P.S."/>
            <person name="Shen B."/>
        </authorList>
    </citation>
    <scope>NUCLEOTIDE SEQUENCE [LARGE SCALE GENOMIC DNA]</scope>
    <source>
        <strain evidence="10 11">NPDC007066</strain>
    </source>
</reference>
<organism evidence="10 11">
    <name type="scientific">Streptomyces massasporeus</name>
    <dbReference type="NCBI Taxonomy" id="67324"/>
    <lineage>
        <taxon>Bacteria</taxon>
        <taxon>Bacillati</taxon>
        <taxon>Actinomycetota</taxon>
        <taxon>Actinomycetes</taxon>
        <taxon>Kitasatosporales</taxon>
        <taxon>Streptomycetaceae</taxon>
        <taxon>Streptomyces</taxon>
    </lineage>
</organism>
<feature type="compositionally biased region" description="Polar residues" evidence="7">
    <location>
        <begin position="436"/>
        <end position="446"/>
    </location>
</feature>
<feature type="region of interest" description="Disordered" evidence="7">
    <location>
        <begin position="411"/>
        <end position="446"/>
    </location>
</feature>
<comment type="subcellular location">
    <subcellularLocation>
        <location evidence="1">Membrane</location>
        <topology evidence="1">Multi-pass membrane protein</topology>
    </subcellularLocation>
</comment>
<sequence>MSTHQMTTFFLALAAISLLAFAAGALARRLRQPPVIGEVLLGVLLGPTLLNGTVSDALFPEDIRPLLAALANIGVALFMFAVGAELDAGLMRGRRFVAGAVAVGSIILPFLLGVLLALYLFGSHPTDDRTGFVLFMGAAMSVTAFPVLARILTDRGMQRTWLGTVALACAAIDDVLAWTLLAVVVAMSGAGTGSQWLLLLFVPYVVLMFTVVRPGLRRLLEHRRLTGPGNPAAMVLTLSGLLLSAAFTEWIGLHFIFGAFIFGAVMPRRTTRGEPSDVTGQVRERISSLNDFLLLPMFFIVAGLKVDLAGMNGTDLLELGLILAVAVGGKFVGAFAAARATGMQNRPATALAVLINTRGLTELIILTVGLQLGALDGELYSIMVVMALVTTAMAGPLLQLIYPVRPMPPGTGPAVPPAGRTGGGQETFLTDLAPDNVNSENAPIRE</sequence>
<evidence type="ECO:0000256" key="5">
    <source>
        <dbReference type="ARBA" id="ARBA00023065"/>
    </source>
</evidence>
<dbReference type="PANTHER" id="PTHR32468">
    <property type="entry name" value="CATION/H + ANTIPORTER"/>
    <property type="match status" value="1"/>
</dbReference>
<feature type="transmembrane region" description="Helical" evidence="8">
    <location>
        <begin position="379"/>
        <end position="398"/>
    </location>
</feature>
<protein>
    <submittedName>
        <fullName evidence="10">Cation:proton antiporter</fullName>
    </submittedName>
</protein>
<evidence type="ECO:0000259" key="9">
    <source>
        <dbReference type="Pfam" id="PF00999"/>
    </source>
</evidence>
<name>A0ABW6L3I7_9ACTN</name>
<keyword evidence="3 8" id="KW-0812">Transmembrane</keyword>
<dbReference type="EMBL" id="JBIAFP010000001">
    <property type="protein sequence ID" value="MFE9223066.1"/>
    <property type="molecule type" value="Genomic_DNA"/>
</dbReference>
<feature type="transmembrane region" description="Helical" evidence="8">
    <location>
        <begin position="96"/>
        <end position="120"/>
    </location>
</feature>
<dbReference type="PANTHER" id="PTHR32468:SF0">
    <property type="entry name" value="K(+)_H(+) ANTIPORTER 1"/>
    <property type="match status" value="1"/>
</dbReference>
<feature type="transmembrane region" description="Helical" evidence="8">
    <location>
        <begin position="66"/>
        <end position="84"/>
    </location>
</feature>
<dbReference type="InterPro" id="IPR038770">
    <property type="entry name" value="Na+/solute_symporter_sf"/>
</dbReference>
<gene>
    <name evidence="10" type="ORF">ACFYM3_00220</name>
</gene>
<proteinExistence type="predicted"/>
<dbReference type="InterPro" id="IPR050794">
    <property type="entry name" value="CPA2_transporter"/>
</dbReference>
<keyword evidence="6 8" id="KW-0472">Membrane</keyword>
<feature type="transmembrane region" description="Helical" evidence="8">
    <location>
        <begin position="316"/>
        <end position="338"/>
    </location>
</feature>
<accession>A0ABW6L3I7</accession>
<feature type="transmembrane region" description="Helical" evidence="8">
    <location>
        <begin position="132"/>
        <end position="153"/>
    </location>
</feature>
<feature type="transmembrane region" description="Helical" evidence="8">
    <location>
        <begin position="165"/>
        <end position="190"/>
    </location>
</feature>